<dbReference type="EMBL" id="AZFE01000031">
    <property type="protein sequence ID" value="KRL55533.1"/>
    <property type="molecule type" value="Genomic_DNA"/>
</dbReference>
<dbReference type="Gene3D" id="1.10.1760.20">
    <property type="match status" value="1"/>
</dbReference>
<protein>
    <recommendedName>
        <fullName evidence="6">Rod shape-determining protein MreD</fullName>
    </recommendedName>
</protein>
<sequence>MTHGNVNLCDAGIIIAAIMFGKRDGFIVGALSGFLLDLISGYAQYMFFSLLIHGLEGLIVGWLGYQHRRKTQVLAIIIGIFIMVLGYFITDAILYKPVAGLAGIPANAIQGIIGSIVGYPIALKLKQILKV</sequence>
<name>A0A0R1RES4_9LACO</name>
<dbReference type="AlphaFoldDB" id="A0A0R1RES4"/>
<dbReference type="Pfam" id="PF07155">
    <property type="entry name" value="ECF-ribofla_trS"/>
    <property type="match status" value="1"/>
</dbReference>
<feature type="transmembrane region" description="Helical" evidence="3">
    <location>
        <begin position="42"/>
        <end position="65"/>
    </location>
</feature>
<keyword evidence="1 3" id="KW-0812">Transmembrane</keyword>
<dbReference type="STRING" id="1423778.FC70_GL001134"/>
<dbReference type="PANTHER" id="PTHR37815:SF3">
    <property type="entry name" value="UPF0397 PROTEIN SPR0429"/>
    <property type="match status" value="1"/>
</dbReference>
<dbReference type="Proteomes" id="UP000051697">
    <property type="component" value="Unassembled WGS sequence"/>
</dbReference>
<gene>
    <name evidence="4" type="ORF">FC70_GL001134</name>
</gene>
<dbReference type="InterPro" id="IPR009825">
    <property type="entry name" value="ECF_substrate-spec-like"/>
</dbReference>
<evidence type="ECO:0000313" key="5">
    <source>
        <dbReference type="Proteomes" id="UP000051697"/>
    </source>
</evidence>
<organism evidence="4 5">
    <name type="scientific">Paucilactobacillus oligofermentans DSM 15707 = LMG 22743</name>
    <dbReference type="NCBI Taxonomy" id="1423778"/>
    <lineage>
        <taxon>Bacteria</taxon>
        <taxon>Bacillati</taxon>
        <taxon>Bacillota</taxon>
        <taxon>Bacilli</taxon>
        <taxon>Lactobacillales</taxon>
        <taxon>Lactobacillaceae</taxon>
        <taxon>Paucilactobacillus</taxon>
    </lineage>
</organism>
<dbReference type="PANTHER" id="PTHR37815">
    <property type="entry name" value="UPF0397 PROTEIN BC_2624-RELATED"/>
    <property type="match status" value="1"/>
</dbReference>
<accession>A0A0R1RES4</accession>
<evidence type="ECO:0000256" key="2">
    <source>
        <dbReference type="ARBA" id="ARBA00022989"/>
    </source>
</evidence>
<keyword evidence="5" id="KW-1185">Reference proteome</keyword>
<feature type="transmembrane region" description="Helical" evidence="3">
    <location>
        <begin position="102"/>
        <end position="122"/>
    </location>
</feature>
<keyword evidence="2 3" id="KW-1133">Transmembrane helix</keyword>
<keyword evidence="3" id="KW-0472">Membrane</keyword>
<evidence type="ECO:0000313" key="4">
    <source>
        <dbReference type="EMBL" id="KRL55533.1"/>
    </source>
</evidence>
<comment type="caution">
    <text evidence="4">The sequence shown here is derived from an EMBL/GenBank/DDBJ whole genome shotgun (WGS) entry which is preliminary data.</text>
</comment>
<feature type="transmembrane region" description="Helical" evidence="3">
    <location>
        <begin position="72"/>
        <end position="90"/>
    </location>
</feature>
<dbReference type="GO" id="GO:0016020">
    <property type="term" value="C:membrane"/>
    <property type="evidence" value="ECO:0007669"/>
    <property type="project" value="InterPro"/>
</dbReference>
<proteinExistence type="predicted"/>
<evidence type="ECO:0000256" key="1">
    <source>
        <dbReference type="ARBA" id="ARBA00022692"/>
    </source>
</evidence>
<evidence type="ECO:0008006" key="6">
    <source>
        <dbReference type="Google" id="ProtNLM"/>
    </source>
</evidence>
<evidence type="ECO:0000256" key="3">
    <source>
        <dbReference type="SAM" id="Phobius"/>
    </source>
</evidence>
<dbReference type="PATRIC" id="fig|1423778.4.peg.1168"/>
<reference evidence="4 5" key="1">
    <citation type="journal article" date="2015" name="Genome Announc.">
        <title>Expanding the biotechnology potential of lactobacilli through comparative genomics of 213 strains and associated genera.</title>
        <authorList>
            <person name="Sun Z."/>
            <person name="Harris H.M."/>
            <person name="McCann A."/>
            <person name="Guo C."/>
            <person name="Argimon S."/>
            <person name="Zhang W."/>
            <person name="Yang X."/>
            <person name="Jeffery I.B."/>
            <person name="Cooney J.C."/>
            <person name="Kagawa T.F."/>
            <person name="Liu W."/>
            <person name="Song Y."/>
            <person name="Salvetti E."/>
            <person name="Wrobel A."/>
            <person name="Rasinkangas P."/>
            <person name="Parkhill J."/>
            <person name="Rea M.C."/>
            <person name="O'Sullivan O."/>
            <person name="Ritari J."/>
            <person name="Douillard F.P."/>
            <person name="Paul Ross R."/>
            <person name="Yang R."/>
            <person name="Briner A.E."/>
            <person name="Felis G.E."/>
            <person name="de Vos W.M."/>
            <person name="Barrangou R."/>
            <person name="Klaenhammer T.R."/>
            <person name="Caufield P.W."/>
            <person name="Cui Y."/>
            <person name="Zhang H."/>
            <person name="O'Toole P.W."/>
        </authorList>
    </citation>
    <scope>NUCLEOTIDE SEQUENCE [LARGE SCALE GENOMIC DNA]</scope>
    <source>
        <strain evidence="4 5">DSM 15707</strain>
    </source>
</reference>